<gene>
    <name evidence="3" type="primary">Mtmr9_0</name>
    <name evidence="3" type="ORF">GTO95_0016280</name>
</gene>
<dbReference type="SUPFAM" id="SSF52799">
    <property type="entry name" value="(Phosphotyrosine protein) phosphatases II"/>
    <property type="match status" value="1"/>
</dbReference>
<dbReference type="PANTHER" id="PTHR10807">
    <property type="entry name" value="MYOTUBULARIN-RELATED"/>
    <property type="match status" value="1"/>
</dbReference>
<proteinExistence type="inferred from homology"/>
<protein>
    <submittedName>
        <fullName evidence="3">MTMR9 protein</fullName>
    </submittedName>
</protein>
<comment type="similarity">
    <text evidence="1">Belongs to the protein-tyrosine phosphatase family. Non-receptor class myotubularin subfamily.</text>
</comment>
<sequence>MEFSELIKTANVEDVVLTRPFHPPVKGTLCVTGHHLLLSARNGESSVELLLLLRNVDAVEKSVENLVGYPGHLLRKSGQCKRPAGSSGSITIKCKDLSVLQLDIPGMEECLNVASSIEALSSLESVTEMYPFFYRPTTLSLQNKWGLSTPEEDFQQIAIHSERWRLSDVNRDFSVCPTYPPTVIVPRAMEDEQLRRAARFRQGGRFPVLSYYHRKNGKVIVRSSQPLTGANRRRCREDELLLQAVMEGSERGYVIDTRSPQLAQQARVTGGGFESKSNYCNFKRLHRHLERGKALQESLIKLVEACTDQSNSTDRWLSRLESCRWLSHVSAALVAAGLLAECVEREGCSALVHGSEGTDTTLLVTSLAQLILDPHCRTFGGFLALIEREWLQAGHPFQQRCARSAFSHARPRHEAPTFLLLLDCCWQLCRQFPLALEFSEALLLRLAREAYASNFGTFLCNSEKERCALGVKTKTHCLWGWLSQPCEQDKLTSPLYQPTELAIWPCVKPQAIQLWRGLFFRWTHNARYLQEAWEEISHLVNQSKAEGCKSSRGLETPAAQVAV</sequence>
<organism evidence="3 4">
    <name type="scientific">Atractosteus spatula</name>
    <name type="common">Alligator gar</name>
    <name type="synonym">Lepisosteus spatula</name>
    <dbReference type="NCBI Taxonomy" id="7917"/>
    <lineage>
        <taxon>Eukaryota</taxon>
        <taxon>Metazoa</taxon>
        <taxon>Chordata</taxon>
        <taxon>Craniata</taxon>
        <taxon>Vertebrata</taxon>
        <taxon>Euteleostomi</taxon>
        <taxon>Actinopterygii</taxon>
        <taxon>Neopterygii</taxon>
        <taxon>Holostei</taxon>
        <taxon>Semionotiformes</taxon>
        <taxon>Lepisosteidae</taxon>
        <taxon>Atractosteus</taxon>
    </lineage>
</organism>
<name>A0A8J7TF23_ATRSP</name>
<dbReference type="Pfam" id="PF06602">
    <property type="entry name" value="Myotub-related"/>
    <property type="match status" value="1"/>
</dbReference>
<dbReference type="InterPro" id="IPR010569">
    <property type="entry name" value="Myotubularin-like_Pase_dom"/>
</dbReference>
<evidence type="ECO:0000256" key="1">
    <source>
        <dbReference type="ARBA" id="ARBA00007471"/>
    </source>
</evidence>
<dbReference type="SUPFAM" id="SSF50729">
    <property type="entry name" value="PH domain-like"/>
    <property type="match status" value="1"/>
</dbReference>
<dbReference type="PROSITE" id="PS51339">
    <property type="entry name" value="PPASE_MYOTUBULARIN"/>
    <property type="match status" value="1"/>
</dbReference>
<dbReference type="CDD" id="cd13211">
    <property type="entry name" value="PH-GRAM_MTMR9"/>
    <property type="match status" value="1"/>
</dbReference>
<feature type="domain" description="Myotubularin phosphatase" evidence="2">
    <location>
        <begin position="144"/>
        <end position="519"/>
    </location>
</feature>
<feature type="non-terminal residue" evidence="3">
    <location>
        <position position="1"/>
    </location>
</feature>
<dbReference type="PANTHER" id="PTHR10807:SF52">
    <property type="entry name" value="MYOTUBULARIN PHOSPHATASE DOMAIN-CONTAINING PROTEIN"/>
    <property type="match status" value="1"/>
</dbReference>
<feature type="non-terminal residue" evidence="3">
    <location>
        <position position="563"/>
    </location>
</feature>
<dbReference type="InterPro" id="IPR029021">
    <property type="entry name" value="Prot-tyrosine_phosphatase-like"/>
</dbReference>
<reference evidence="3" key="1">
    <citation type="journal article" date="2021" name="Cell">
        <title>Tracing the genetic footprints of vertebrate landing in non-teleost ray-finned fishes.</title>
        <authorList>
            <person name="Bi X."/>
            <person name="Wang K."/>
            <person name="Yang L."/>
            <person name="Pan H."/>
            <person name="Jiang H."/>
            <person name="Wei Q."/>
            <person name="Fang M."/>
            <person name="Yu H."/>
            <person name="Zhu C."/>
            <person name="Cai Y."/>
            <person name="He Y."/>
            <person name="Gan X."/>
            <person name="Zeng H."/>
            <person name="Yu D."/>
            <person name="Zhu Y."/>
            <person name="Jiang H."/>
            <person name="Qiu Q."/>
            <person name="Yang H."/>
            <person name="Zhang Y.E."/>
            <person name="Wang W."/>
            <person name="Zhu M."/>
            <person name="He S."/>
            <person name="Zhang G."/>
        </authorList>
    </citation>
    <scope>NUCLEOTIDE SEQUENCE</scope>
    <source>
        <strain evidence="3">Allg_001</strain>
    </source>
</reference>
<dbReference type="AlphaFoldDB" id="A0A8J7TF23"/>
<dbReference type="InterPro" id="IPR030564">
    <property type="entry name" value="Myotubularin"/>
</dbReference>
<evidence type="ECO:0000313" key="4">
    <source>
        <dbReference type="Proteomes" id="UP000736164"/>
    </source>
</evidence>
<dbReference type="CDD" id="cd14536">
    <property type="entry name" value="PTP-MTMR9"/>
    <property type="match status" value="1"/>
</dbReference>
<dbReference type="GO" id="GO:0046856">
    <property type="term" value="P:phosphatidylinositol dephosphorylation"/>
    <property type="evidence" value="ECO:0007669"/>
    <property type="project" value="TreeGrafter"/>
</dbReference>
<keyword evidence="4" id="KW-1185">Reference proteome</keyword>
<dbReference type="EMBL" id="JAAWVO010052138">
    <property type="protein sequence ID" value="MBN3320576.1"/>
    <property type="molecule type" value="Genomic_DNA"/>
</dbReference>
<dbReference type="GO" id="GO:0019903">
    <property type="term" value="F:protein phosphatase binding"/>
    <property type="evidence" value="ECO:0007669"/>
    <property type="project" value="TreeGrafter"/>
</dbReference>
<dbReference type="Proteomes" id="UP000736164">
    <property type="component" value="Unassembled WGS sequence"/>
</dbReference>
<evidence type="ECO:0000259" key="2">
    <source>
        <dbReference type="PROSITE" id="PS51339"/>
    </source>
</evidence>
<dbReference type="Gene3D" id="2.30.29.30">
    <property type="entry name" value="Pleckstrin-homology domain (PH domain)/Phosphotyrosine-binding domain (PTB)"/>
    <property type="match status" value="1"/>
</dbReference>
<dbReference type="InterPro" id="IPR011993">
    <property type="entry name" value="PH-like_dom_sf"/>
</dbReference>
<dbReference type="GO" id="GO:0010507">
    <property type="term" value="P:negative regulation of autophagy"/>
    <property type="evidence" value="ECO:0007669"/>
    <property type="project" value="TreeGrafter"/>
</dbReference>
<dbReference type="GO" id="GO:0005737">
    <property type="term" value="C:cytoplasm"/>
    <property type="evidence" value="ECO:0007669"/>
    <property type="project" value="TreeGrafter"/>
</dbReference>
<accession>A0A8J7TF23</accession>
<comment type="caution">
    <text evidence="3">The sequence shown here is derived from an EMBL/GenBank/DDBJ whole genome shotgun (WGS) entry which is preliminary data.</text>
</comment>
<evidence type="ECO:0000313" key="3">
    <source>
        <dbReference type="EMBL" id="MBN3320576.1"/>
    </source>
</evidence>